<evidence type="ECO:0000256" key="3">
    <source>
        <dbReference type="PROSITE-ProRule" id="PRU00221"/>
    </source>
</evidence>
<sequence length="325" mass="34667">MLRREKPITLKGSASSLCNNLSVLVFEDKRQISYAVTHKYAVNVLTASTDGTSVTAKQVVCKEPSATQGNPFLMQAKWVTTASRCILVLTTQRGIQMFEPDGSAMIYWHGLSDTGDTSSTNFARGVTGVGDCVCIGTESGKILVFNIPAKGTNITLKNTLKGHSSPVCDLTSEGNVIASSDNQGNIFIWKFSGSDAQQVASISGSGCPCNCLGLWKGVVVGGYASGHLRVFSATTGKLGAEVTAHARSINAIDVATERGLVLSVSDDAFLRLWQLKPGNPPQIEYKHAENVTDLQLVGGKFVDPQGRALCLTGYDHNEIVFYVQA</sequence>
<dbReference type="InterPro" id="IPR049546">
    <property type="entry name" value="WDR54_beta_prop"/>
</dbReference>
<dbReference type="InterPro" id="IPR001680">
    <property type="entry name" value="WD40_rpt"/>
</dbReference>
<keyword evidence="1 3" id="KW-0853">WD repeat</keyword>
<evidence type="ECO:0000259" key="4">
    <source>
        <dbReference type="Pfam" id="PF21031"/>
    </source>
</evidence>
<dbReference type="InterPro" id="IPR036322">
    <property type="entry name" value="WD40_repeat_dom_sf"/>
</dbReference>
<dbReference type="PROSITE" id="PS50082">
    <property type="entry name" value="WD_REPEATS_2"/>
    <property type="match status" value="1"/>
</dbReference>
<evidence type="ECO:0000313" key="6">
    <source>
        <dbReference type="Proteomes" id="UP001519460"/>
    </source>
</evidence>
<organism evidence="5 6">
    <name type="scientific">Batillaria attramentaria</name>
    <dbReference type="NCBI Taxonomy" id="370345"/>
    <lineage>
        <taxon>Eukaryota</taxon>
        <taxon>Metazoa</taxon>
        <taxon>Spiralia</taxon>
        <taxon>Lophotrochozoa</taxon>
        <taxon>Mollusca</taxon>
        <taxon>Gastropoda</taxon>
        <taxon>Caenogastropoda</taxon>
        <taxon>Sorbeoconcha</taxon>
        <taxon>Cerithioidea</taxon>
        <taxon>Batillariidae</taxon>
        <taxon>Batillaria</taxon>
    </lineage>
</organism>
<dbReference type="PROSITE" id="PS50294">
    <property type="entry name" value="WD_REPEATS_REGION"/>
    <property type="match status" value="1"/>
</dbReference>
<dbReference type="Pfam" id="PF21031">
    <property type="entry name" value="WDR54"/>
    <property type="match status" value="1"/>
</dbReference>
<accession>A0ABD0KPH2</accession>
<comment type="caution">
    <text evidence="5">The sequence shown here is derived from an EMBL/GenBank/DDBJ whole genome shotgun (WGS) entry which is preliminary data.</text>
</comment>
<evidence type="ECO:0000256" key="1">
    <source>
        <dbReference type="ARBA" id="ARBA00022574"/>
    </source>
</evidence>
<dbReference type="SMART" id="SM00320">
    <property type="entry name" value="WD40"/>
    <property type="match status" value="3"/>
</dbReference>
<keyword evidence="6" id="KW-1185">Reference proteome</keyword>
<dbReference type="InterPro" id="IPR015943">
    <property type="entry name" value="WD40/YVTN_repeat-like_dom_sf"/>
</dbReference>
<gene>
    <name evidence="5" type="ORF">BaRGS_00019992</name>
</gene>
<name>A0ABD0KPH2_9CAEN</name>
<reference evidence="5 6" key="1">
    <citation type="journal article" date="2023" name="Sci. Data">
        <title>Genome assembly of the Korean intertidal mud-creeper Batillaria attramentaria.</title>
        <authorList>
            <person name="Patra A.K."/>
            <person name="Ho P.T."/>
            <person name="Jun S."/>
            <person name="Lee S.J."/>
            <person name="Kim Y."/>
            <person name="Won Y.J."/>
        </authorList>
    </citation>
    <scope>NUCLEOTIDE SEQUENCE [LARGE SCALE GENOMIC DNA]</scope>
    <source>
        <strain evidence="5">Wonlab-2016</strain>
    </source>
</reference>
<dbReference type="EMBL" id="JACVVK020000147">
    <property type="protein sequence ID" value="KAK7488695.1"/>
    <property type="molecule type" value="Genomic_DNA"/>
</dbReference>
<dbReference type="AlphaFoldDB" id="A0ABD0KPH2"/>
<protein>
    <recommendedName>
        <fullName evidence="4">WD repeat-containing protein 54 beta-propeller domain-containing protein</fullName>
    </recommendedName>
</protein>
<feature type="repeat" description="WD" evidence="3">
    <location>
        <begin position="242"/>
        <end position="283"/>
    </location>
</feature>
<dbReference type="Proteomes" id="UP001519460">
    <property type="component" value="Unassembled WGS sequence"/>
</dbReference>
<feature type="domain" description="WD repeat-containing protein 54 beta-propeller" evidence="4">
    <location>
        <begin position="1"/>
        <end position="320"/>
    </location>
</feature>
<proteinExistence type="predicted"/>
<dbReference type="InterPro" id="IPR051179">
    <property type="entry name" value="WD_repeat_multifunction"/>
</dbReference>
<keyword evidence="2" id="KW-0677">Repeat</keyword>
<evidence type="ECO:0000313" key="5">
    <source>
        <dbReference type="EMBL" id="KAK7488695.1"/>
    </source>
</evidence>
<evidence type="ECO:0000256" key="2">
    <source>
        <dbReference type="ARBA" id="ARBA00022737"/>
    </source>
</evidence>
<dbReference type="PANTHER" id="PTHR19857">
    <property type="entry name" value="MITOCHONDRIAL DIVISION PROTEIN 1-RELATED"/>
    <property type="match status" value="1"/>
</dbReference>
<dbReference type="Gene3D" id="2.130.10.10">
    <property type="entry name" value="YVTN repeat-like/Quinoprotein amine dehydrogenase"/>
    <property type="match status" value="1"/>
</dbReference>
<dbReference type="SUPFAM" id="SSF50978">
    <property type="entry name" value="WD40 repeat-like"/>
    <property type="match status" value="1"/>
</dbReference>